<sequence>MKTIYSRSAHASISGGFSIQPVHSPTDEPQEDRLMKIVCLERERSKSINSTCRTVLNSQQIHFVQQNQYMEMPVRQRFIEGDPTTRRVRAGSRAVAIAEAVGSREVQVVTDAWRPL</sequence>
<comment type="caution">
    <text evidence="1">The sequence shown here is derived from an EMBL/GenBank/DDBJ whole genome shotgun (WGS) entry which is preliminary data.</text>
</comment>
<accession>A0A016T1A3</accession>
<evidence type="ECO:0000313" key="2">
    <source>
        <dbReference type="Proteomes" id="UP000024635"/>
    </source>
</evidence>
<dbReference type="Proteomes" id="UP000024635">
    <property type="component" value="Unassembled WGS sequence"/>
</dbReference>
<gene>
    <name evidence="1" type="primary">Acey_s0150.g2766</name>
    <name evidence="1" type="ORF">Y032_0150g2766</name>
</gene>
<name>A0A016T1A3_9BILA</name>
<dbReference type="EMBL" id="JARK01001486">
    <property type="protein sequence ID" value="EYB96462.1"/>
    <property type="molecule type" value="Genomic_DNA"/>
</dbReference>
<dbReference type="AlphaFoldDB" id="A0A016T1A3"/>
<evidence type="ECO:0000313" key="1">
    <source>
        <dbReference type="EMBL" id="EYB96462.1"/>
    </source>
</evidence>
<proteinExistence type="predicted"/>
<keyword evidence="2" id="KW-1185">Reference proteome</keyword>
<organism evidence="1 2">
    <name type="scientific">Ancylostoma ceylanicum</name>
    <dbReference type="NCBI Taxonomy" id="53326"/>
    <lineage>
        <taxon>Eukaryota</taxon>
        <taxon>Metazoa</taxon>
        <taxon>Ecdysozoa</taxon>
        <taxon>Nematoda</taxon>
        <taxon>Chromadorea</taxon>
        <taxon>Rhabditida</taxon>
        <taxon>Rhabditina</taxon>
        <taxon>Rhabditomorpha</taxon>
        <taxon>Strongyloidea</taxon>
        <taxon>Ancylostomatidae</taxon>
        <taxon>Ancylostomatinae</taxon>
        <taxon>Ancylostoma</taxon>
    </lineage>
</organism>
<reference evidence="2" key="1">
    <citation type="journal article" date="2015" name="Nat. Genet.">
        <title>The genome and transcriptome of the zoonotic hookworm Ancylostoma ceylanicum identify infection-specific gene families.</title>
        <authorList>
            <person name="Schwarz E.M."/>
            <person name="Hu Y."/>
            <person name="Antoshechkin I."/>
            <person name="Miller M.M."/>
            <person name="Sternberg P.W."/>
            <person name="Aroian R.V."/>
        </authorList>
    </citation>
    <scope>NUCLEOTIDE SEQUENCE</scope>
    <source>
        <strain evidence="2">HY135</strain>
    </source>
</reference>
<protein>
    <submittedName>
        <fullName evidence="1">Uncharacterized protein</fullName>
    </submittedName>
</protein>